<dbReference type="RefSeq" id="WP_160196316.1">
    <property type="nucleotide sequence ID" value="NZ_QXXA01000004.1"/>
</dbReference>
<proteinExistence type="predicted"/>
<evidence type="ECO:0000313" key="1">
    <source>
        <dbReference type="EMBL" id="NBI05827.1"/>
    </source>
</evidence>
<evidence type="ECO:0000313" key="2">
    <source>
        <dbReference type="Proteomes" id="UP000467132"/>
    </source>
</evidence>
<reference evidence="1 2" key="1">
    <citation type="submission" date="2018-08" db="EMBL/GenBank/DDBJ databases">
        <title>Murine metabolic-syndrome-specific gut microbial biobank.</title>
        <authorList>
            <person name="Liu C."/>
        </authorList>
    </citation>
    <scope>NUCLEOTIDE SEQUENCE [LARGE SCALE GENOMIC DNA]</scope>
    <source>
        <strain evidence="1 2">583</strain>
    </source>
</reference>
<dbReference type="Proteomes" id="UP000467132">
    <property type="component" value="Unassembled WGS sequence"/>
</dbReference>
<protein>
    <submittedName>
        <fullName evidence="1">Uncharacterized protein</fullName>
    </submittedName>
</protein>
<name>A0A845QSN7_9CLOT</name>
<keyword evidence="2" id="KW-1185">Reference proteome</keyword>
<accession>A0A845QSN7</accession>
<sequence length="213" mass="25690">MKKNFNLETISNDLAVQMWGELLEKHIITNGVIYYHCKDYDGIIFNDKEFNLDPKIKRNINPMVIIEIYNYRGKKYVIERTNNKEKIPQKLKNKFQNRRCDDSISIYALTEGSVKLLKYYHRDIIRNIYKKEIEPKVKKYKSINGFINSEIRDAIKYLALNEPEFIKKKDKELARKIIEKKLDEELNKIKNLNLKDEENLIIDRYRQRKDLIK</sequence>
<comment type="caution">
    <text evidence="1">The sequence shown here is derived from an EMBL/GenBank/DDBJ whole genome shotgun (WGS) entry which is preliminary data.</text>
</comment>
<dbReference type="EMBL" id="QXXA01000004">
    <property type="protein sequence ID" value="NBI05827.1"/>
    <property type="molecule type" value="Genomic_DNA"/>
</dbReference>
<organism evidence="1 2">
    <name type="scientific">Senegalia massiliensis</name>
    <dbReference type="NCBI Taxonomy" id="1720316"/>
    <lineage>
        <taxon>Bacteria</taxon>
        <taxon>Bacillati</taxon>
        <taxon>Bacillota</taxon>
        <taxon>Clostridia</taxon>
        <taxon>Eubacteriales</taxon>
        <taxon>Clostridiaceae</taxon>
        <taxon>Senegalia</taxon>
    </lineage>
</organism>
<dbReference type="AlphaFoldDB" id="A0A845QSN7"/>
<dbReference type="OrthoDB" id="1955255at2"/>
<gene>
    <name evidence="1" type="ORF">D3Z33_03025</name>
</gene>